<dbReference type="Gene3D" id="2.40.420.20">
    <property type="match status" value="1"/>
</dbReference>
<evidence type="ECO:0000313" key="10">
    <source>
        <dbReference type="Proteomes" id="UP000332515"/>
    </source>
</evidence>
<dbReference type="GO" id="GO:1990281">
    <property type="term" value="C:efflux pump complex"/>
    <property type="evidence" value="ECO:0007669"/>
    <property type="project" value="TreeGrafter"/>
</dbReference>
<dbReference type="Pfam" id="PF25954">
    <property type="entry name" value="Beta-barrel_RND_2"/>
    <property type="match status" value="1"/>
</dbReference>
<name>A0A6A7Y9H1_9HYPH</name>
<feature type="domain" description="Multidrug resistance protein MdtA-like barrel-sandwich hybrid" evidence="6">
    <location>
        <begin position="83"/>
        <end position="242"/>
    </location>
</feature>
<gene>
    <name evidence="9" type="ORF">F0357_15960</name>
</gene>
<proteinExistence type="inferred from homology"/>
<feature type="signal peptide" evidence="5">
    <location>
        <begin position="1"/>
        <end position="45"/>
    </location>
</feature>
<dbReference type="NCBIfam" id="TIGR01730">
    <property type="entry name" value="RND_mfp"/>
    <property type="match status" value="1"/>
</dbReference>
<sequence>MRPIMPLPAKPFRPISAPSRTARLAAAILSATALSASLAGTPAWAQEPAPVAAKPPTVTVVKAETGSLVEHELVTGTMRPREEARVTAEVNGLAITEILVEAGDHVTKGQVLARLSSDTAEATVAQSAAQIERARAAIAQGESQVTEAESTLDQTRKAFARTEALTSSGVASKQTFDQRKSEAEVAAARLEASKRSLEAARADLTLAEAQAKANRIELERTEIKAPVAGIVSRRDANLGAVVGLTSGPLFTIIENGDIELAADVAETAIAKLRVGQKARVWPAGFREPIAGTVRLISPEVDSKTRLGSVRIALPPVAGLTIGAFGRAEVDTATRTGVIVPLSAVLYGPGGPSVQVAAEGKIETRPITIGLVSEGRAEIAEGIAPGEQVVATSGTFLRNGDRVTPVVAQTVPAPSAPSN</sequence>
<comment type="similarity">
    <text evidence="2">Belongs to the membrane fusion protein (MFP) (TC 8.A.1) family.</text>
</comment>
<keyword evidence="3" id="KW-0813">Transport</keyword>
<dbReference type="Pfam" id="PF25917">
    <property type="entry name" value="BSH_RND"/>
    <property type="match status" value="1"/>
</dbReference>
<protein>
    <submittedName>
        <fullName evidence="9">Efflux RND transporter periplasmic adaptor subunit</fullName>
    </submittedName>
</protein>
<dbReference type="EMBL" id="VWNA01000001">
    <property type="protein sequence ID" value="MQT14109.1"/>
    <property type="molecule type" value="Genomic_DNA"/>
</dbReference>
<accession>A0A6A7Y9H1</accession>
<feature type="domain" description="CusB-like beta-barrel" evidence="7">
    <location>
        <begin position="260"/>
        <end position="330"/>
    </location>
</feature>
<evidence type="ECO:0000256" key="4">
    <source>
        <dbReference type="SAM" id="Coils"/>
    </source>
</evidence>
<dbReference type="PANTHER" id="PTHR30469:SF15">
    <property type="entry name" value="HLYD FAMILY OF SECRETION PROTEINS"/>
    <property type="match status" value="1"/>
</dbReference>
<organism evidence="9 10">
    <name type="scientific">Segnochrobactrum spirostomi</name>
    <dbReference type="NCBI Taxonomy" id="2608987"/>
    <lineage>
        <taxon>Bacteria</taxon>
        <taxon>Pseudomonadati</taxon>
        <taxon>Pseudomonadota</taxon>
        <taxon>Alphaproteobacteria</taxon>
        <taxon>Hyphomicrobiales</taxon>
        <taxon>Segnochrobactraceae</taxon>
        <taxon>Segnochrobactrum</taxon>
    </lineage>
</organism>
<evidence type="ECO:0000259" key="8">
    <source>
        <dbReference type="Pfam" id="PF25967"/>
    </source>
</evidence>
<dbReference type="AlphaFoldDB" id="A0A6A7Y9H1"/>
<keyword evidence="5" id="KW-0732">Signal</keyword>
<evidence type="ECO:0000259" key="7">
    <source>
        <dbReference type="Pfam" id="PF25954"/>
    </source>
</evidence>
<dbReference type="Gene3D" id="1.10.287.470">
    <property type="entry name" value="Helix hairpin bin"/>
    <property type="match status" value="1"/>
</dbReference>
<dbReference type="Gene3D" id="2.40.50.100">
    <property type="match status" value="1"/>
</dbReference>
<dbReference type="Gene3D" id="2.40.30.170">
    <property type="match status" value="1"/>
</dbReference>
<evidence type="ECO:0000256" key="1">
    <source>
        <dbReference type="ARBA" id="ARBA00004196"/>
    </source>
</evidence>
<evidence type="ECO:0000256" key="2">
    <source>
        <dbReference type="ARBA" id="ARBA00009477"/>
    </source>
</evidence>
<reference evidence="9 10" key="1">
    <citation type="submission" date="2019-09" db="EMBL/GenBank/DDBJ databases">
        <title>Segnochrobactrum spirostomi gen. nov., sp. nov., isolated from the ciliate Spirostomum cf. yagiui and description of a novel family, Segnochrobactraceae fam. nov. within the order Rhizobiales of the class Alphaproteobacteria.</title>
        <authorList>
            <person name="Akter S."/>
            <person name="Shazib S.U.A."/>
            <person name="Shin M.K."/>
        </authorList>
    </citation>
    <scope>NUCLEOTIDE SEQUENCE [LARGE SCALE GENOMIC DNA]</scope>
    <source>
        <strain evidence="9 10">Sp-1</strain>
    </source>
</reference>
<keyword evidence="4" id="KW-0175">Coiled coil</keyword>
<comment type="caution">
    <text evidence="9">The sequence shown here is derived from an EMBL/GenBank/DDBJ whole genome shotgun (WGS) entry which is preliminary data.</text>
</comment>
<keyword evidence="10" id="KW-1185">Reference proteome</keyword>
<dbReference type="InterPro" id="IPR058625">
    <property type="entry name" value="MdtA-like_BSH"/>
</dbReference>
<comment type="subcellular location">
    <subcellularLocation>
        <location evidence="1">Cell envelope</location>
    </subcellularLocation>
</comment>
<dbReference type="Proteomes" id="UP000332515">
    <property type="component" value="Unassembled WGS sequence"/>
</dbReference>
<evidence type="ECO:0000256" key="3">
    <source>
        <dbReference type="ARBA" id="ARBA00022448"/>
    </source>
</evidence>
<dbReference type="InterPro" id="IPR058792">
    <property type="entry name" value="Beta-barrel_RND_2"/>
</dbReference>
<evidence type="ECO:0000259" key="6">
    <source>
        <dbReference type="Pfam" id="PF25917"/>
    </source>
</evidence>
<dbReference type="PANTHER" id="PTHR30469">
    <property type="entry name" value="MULTIDRUG RESISTANCE PROTEIN MDTA"/>
    <property type="match status" value="1"/>
</dbReference>
<feature type="coiled-coil region" evidence="4">
    <location>
        <begin position="131"/>
        <end position="219"/>
    </location>
</feature>
<dbReference type="GO" id="GO:0015562">
    <property type="term" value="F:efflux transmembrane transporter activity"/>
    <property type="evidence" value="ECO:0007669"/>
    <property type="project" value="TreeGrafter"/>
</dbReference>
<dbReference type="InterPro" id="IPR006143">
    <property type="entry name" value="RND_pump_MFP"/>
</dbReference>
<evidence type="ECO:0000313" key="9">
    <source>
        <dbReference type="EMBL" id="MQT14109.1"/>
    </source>
</evidence>
<evidence type="ECO:0000256" key="5">
    <source>
        <dbReference type="SAM" id="SignalP"/>
    </source>
</evidence>
<dbReference type="Pfam" id="PF25967">
    <property type="entry name" value="RND-MFP_C"/>
    <property type="match status" value="1"/>
</dbReference>
<dbReference type="InterPro" id="IPR058627">
    <property type="entry name" value="MdtA-like_C"/>
</dbReference>
<feature type="domain" description="Multidrug resistance protein MdtA-like C-terminal permuted SH3" evidence="8">
    <location>
        <begin position="337"/>
        <end position="389"/>
    </location>
</feature>
<dbReference type="SUPFAM" id="SSF111369">
    <property type="entry name" value="HlyD-like secretion proteins"/>
    <property type="match status" value="1"/>
</dbReference>
<feature type="chain" id="PRO_5025482797" evidence="5">
    <location>
        <begin position="46"/>
        <end position="418"/>
    </location>
</feature>